<dbReference type="PROSITE" id="PS00138">
    <property type="entry name" value="SUBTILASE_SER"/>
    <property type="match status" value="1"/>
</dbReference>
<dbReference type="PANTHER" id="PTHR43806:SF11">
    <property type="entry name" value="CEREVISIN-RELATED"/>
    <property type="match status" value="1"/>
</dbReference>
<protein>
    <recommendedName>
        <fullName evidence="8">Peptidase S8/S53 domain-containing protein</fullName>
    </recommendedName>
</protein>
<feature type="domain" description="Peptidase S8/S53" evidence="8">
    <location>
        <begin position="480"/>
        <end position="580"/>
    </location>
</feature>
<keyword evidence="7" id="KW-0732">Signal</keyword>
<evidence type="ECO:0000256" key="3">
    <source>
        <dbReference type="ARBA" id="ARBA00022801"/>
    </source>
</evidence>
<keyword evidence="4" id="KW-0720">Serine protease</keyword>
<comment type="caution">
    <text evidence="5">Lacks conserved residue(s) required for the propagation of feature annotation.</text>
</comment>
<keyword evidence="10" id="KW-1185">Reference proteome</keyword>
<keyword evidence="3" id="KW-0378">Hydrolase</keyword>
<evidence type="ECO:0000256" key="4">
    <source>
        <dbReference type="ARBA" id="ARBA00022825"/>
    </source>
</evidence>
<dbReference type="InterPro" id="IPR023828">
    <property type="entry name" value="Peptidase_S8_Ser-AS"/>
</dbReference>
<feature type="signal peptide" evidence="7">
    <location>
        <begin position="1"/>
        <end position="31"/>
    </location>
</feature>
<name>A0ABU1JE31_9MICC</name>
<dbReference type="PANTHER" id="PTHR43806">
    <property type="entry name" value="PEPTIDASE S8"/>
    <property type="match status" value="1"/>
</dbReference>
<evidence type="ECO:0000256" key="1">
    <source>
        <dbReference type="ARBA" id="ARBA00011073"/>
    </source>
</evidence>
<evidence type="ECO:0000256" key="7">
    <source>
        <dbReference type="SAM" id="SignalP"/>
    </source>
</evidence>
<dbReference type="Proteomes" id="UP001185069">
    <property type="component" value="Unassembled WGS sequence"/>
</dbReference>
<dbReference type="Gene3D" id="3.40.50.200">
    <property type="entry name" value="Peptidase S8/S53 domain"/>
    <property type="match status" value="2"/>
</dbReference>
<feature type="region of interest" description="Disordered" evidence="6">
    <location>
        <begin position="204"/>
        <end position="226"/>
    </location>
</feature>
<dbReference type="InterPro" id="IPR036852">
    <property type="entry name" value="Peptidase_S8/S53_dom_sf"/>
</dbReference>
<evidence type="ECO:0000256" key="2">
    <source>
        <dbReference type="ARBA" id="ARBA00022670"/>
    </source>
</evidence>
<evidence type="ECO:0000313" key="10">
    <source>
        <dbReference type="Proteomes" id="UP001185069"/>
    </source>
</evidence>
<dbReference type="SUPFAM" id="SSF52743">
    <property type="entry name" value="Subtilisin-like"/>
    <property type="match status" value="1"/>
</dbReference>
<evidence type="ECO:0000256" key="5">
    <source>
        <dbReference type="PROSITE-ProRule" id="PRU01240"/>
    </source>
</evidence>
<comment type="caution">
    <text evidence="9">The sequence shown here is derived from an EMBL/GenBank/DDBJ whole genome shotgun (WGS) entry which is preliminary data.</text>
</comment>
<evidence type="ECO:0000313" key="9">
    <source>
        <dbReference type="EMBL" id="MDR6269657.1"/>
    </source>
</evidence>
<dbReference type="RefSeq" id="WP_309798147.1">
    <property type="nucleotide sequence ID" value="NZ_BAAAHY010000005.1"/>
</dbReference>
<dbReference type="InterPro" id="IPR034075">
    <property type="entry name" value="Glr3161-like_dom"/>
</dbReference>
<accession>A0ABU1JE31</accession>
<dbReference type="CDD" id="cd05562">
    <property type="entry name" value="Peptidases_S53_like"/>
    <property type="match status" value="1"/>
</dbReference>
<evidence type="ECO:0000259" key="8">
    <source>
        <dbReference type="Pfam" id="PF00082"/>
    </source>
</evidence>
<proteinExistence type="inferred from homology"/>
<feature type="chain" id="PRO_5045056074" description="Peptidase S8/S53 domain-containing protein" evidence="7">
    <location>
        <begin position="32"/>
        <end position="627"/>
    </location>
</feature>
<evidence type="ECO:0000256" key="6">
    <source>
        <dbReference type="SAM" id="MobiDB-lite"/>
    </source>
</evidence>
<dbReference type="InterPro" id="IPR000209">
    <property type="entry name" value="Peptidase_S8/S53_dom"/>
</dbReference>
<dbReference type="PROSITE" id="PS51892">
    <property type="entry name" value="SUBTILASE"/>
    <property type="match status" value="1"/>
</dbReference>
<dbReference type="Pfam" id="PF00082">
    <property type="entry name" value="Peptidase_S8"/>
    <property type="match status" value="1"/>
</dbReference>
<dbReference type="InterPro" id="IPR050131">
    <property type="entry name" value="Peptidase_S8_subtilisin-like"/>
</dbReference>
<dbReference type="EMBL" id="JAVDQF010000001">
    <property type="protein sequence ID" value="MDR6269657.1"/>
    <property type="molecule type" value="Genomic_DNA"/>
</dbReference>
<comment type="similarity">
    <text evidence="1 5">Belongs to the peptidase S8 family.</text>
</comment>
<organism evidence="9 10">
    <name type="scientific">Arthrobacter russicus</name>
    <dbReference type="NCBI Taxonomy" id="172040"/>
    <lineage>
        <taxon>Bacteria</taxon>
        <taxon>Bacillati</taxon>
        <taxon>Actinomycetota</taxon>
        <taxon>Actinomycetes</taxon>
        <taxon>Micrococcales</taxon>
        <taxon>Micrococcaceae</taxon>
        <taxon>Arthrobacter</taxon>
    </lineage>
</organism>
<gene>
    <name evidence="9" type="ORF">JOE69_001895</name>
</gene>
<sequence>MNHLHGKAATLFLVSLMSAASLGVGAGAASAADATPNALAAESAASPALSTALAAVSSAAKSPLSPLAADVRAQLGSNSKVIEADGGVPVEISVSPGRLQNAAQSLRKLGLGDLELVADGPLPSIRTTATAQQLAAIAAVSGVRRVAPANWGQSTDVGAVDSQGDAVVKGPEARATTEAQPVSANGAGVYVGVISDSFNRKTVQVDDPDNPGKKKTVSGLEAAQGSGDLPATVNILNEGPANGTDEGQAMAQIIYDEAPGITQMAFSSTSNGGKAAAINRLRNAGVKVIADDIYSITDPVYQDGASAIAAKNAISAGVVYVASAGNRGGNSAFETAPAFVADPNKPEKDPAHPVNPELEDFGNGVTTKKIATVPDGGSAYYDLQWKEAWGAAQSDLGLRLVNAKGVPLATTSVSDDNNVTSGIPQEGAGYANNTGRPVDVYAQITHKRGTPVPALLRLRSNKDFVAGFGNAITVNAGVSSVSGVIAAAASDWSTPTVPESFSSRGPVTHYFDQDGAALANPEVINKPDVMAPDGVATTVSGFSAFYGTSAAAPATAGAIALALTAYPTATPAQIKTWITSGNATTPADAGYAASRVGSGLIQADLLVGLARAQAAADAEAAQAAAEQ</sequence>
<keyword evidence="2" id="KW-0645">Protease</keyword>
<reference evidence="9 10" key="1">
    <citation type="submission" date="2023-07" db="EMBL/GenBank/DDBJ databases">
        <title>Sequencing the genomes of 1000 actinobacteria strains.</title>
        <authorList>
            <person name="Klenk H.-P."/>
        </authorList>
    </citation>
    <scope>NUCLEOTIDE SEQUENCE [LARGE SCALE GENOMIC DNA]</scope>
    <source>
        <strain evidence="9 10">DSM 14555</strain>
    </source>
</reference>